<proteinExistence type="predicted"/>
<evidence type="ECO:0000313" key="3">
    <source>
        <dbReference type="EMBL" id="SHK26471.1"/>
    </source>
</evidence>
<dbReference type="SUPFAM" id="SSF52058">
    <property type="entry name" value="L domain-like"/>
    <property type="match status" value="1"/>
</dbReference>
<dbReference type="AlphaFoldDB" id="A0A1M6R1U2"/>
<evidence type="ECO:0000256" key="2">
    <source>
        <dbReference type="ARBA" id="ARBA00022737"/>
    </source>
</evidence>
<keyword evidence="1" id="KW-0433">Leucine-rich repeat</keyword>
<keyword evidence="4" id="KW-1185">Reference proteome</keyword>
<evidence type="ECO:0000256" key="1">
    <source>
        <dbReference type="ARBA" id="ARBA00022614"/>
    </source>
</evidence>
<keyword evidence="2" id="KW-0677">Repeat</keyword>
<organism evidence="3 4">
    <name type="scientific">Hathewaya proteolytica DSM 3090</name>
    <dbReference type="NCBI Taxonomy" id="1121331"/>
    <lineage>
        <taxon>Bacteria</taxon>
        <taxon>Bacillati</taxon>
        <taxon>Bacillota</taxon>
        <taxon>Clostridia</taxon>
        <taxon>Eubacteriales</taxon>
        <taxon>Clostridiaceae</taxon>
        <taxon>Hathewaya</taxon>
    </lineage>
</organism>
<dbReference type="Proteomes" id="UP000183952">
    <property type="component" value="Unassembled WGS sequence"/>
</dbReference>
<accession>A0A1M6R1U2</accession>
<dbReference type="Gene3D" id="3.80.10.10">
    <property type="entry name" value="Ribonuclease Inhibitor"/>
    <property type="match status" value="1"/>
</dbReference>
<dbReference type="STRING" id="1121331.SAMN02745248_02175"/>
<gene>
    <name evidence="3" type="ORF">SAMN02745248_02175</name>
</gene>
<dbReference type="InterPro" id="IPR025875">
    <property type="entry name" value="Leu-rich_rpt_4"/>
</dbReference>
<dbReference type="InterPro" id="IPR050836">
    <property type="entry name" value="SDS22/Internalin_LRR"/>
</dbReference>
<sequence length="319" mass="36080">MGSERSKDAMITKAEMETLTKIDGKILPLQRLEDGRGITRGIKSVEGLQYAVNLTSIDLSENEIVDISPIKNLKGLTYLELDRNNISDISSLSELTRLEHLNIYNNAGIVDLTPISKITSLKWIDMHYCNRRTKPVNVEKLSELINLEFLSIDDDFVRDLSFLKNLTKLSTFSCNNNYVLDISPVQDLACAAYNDWSGGKFFNMYAQMLDEDKVFSVASEGEVIRIKNPVVGCEKYVEKINEYLKESGEDVIAPALDISEENLDFITIKFDYSKNEIVITVKANDTTESRQKKVLLVLDYAMYSLKINISIDQCGLKTL</sequence>
<dbReference type="PANTHER" id="PTHR46652">
    <property type="entry name" value="LEUCINE-RICH REPEAT AND IQ DOMAIN-CONTAINING PROTEIN 1-RELATED"/>
    <property type="match status" value="1"/>
</dbReference>
<dbReference type="Pfam" id="PF12799">
    <property type="entry name" value="LRR_4"/>
    <property type="match status" value="1"/>
</dbReference>
<dbReference type="InterPro" id="IPR001611">
    <property type="entry name" value="Leu-rich_rpt"/>
</dbReference>
<dbReference type="PANTHER" id="PTHR46652:SF3">
    <property type="entry name" value="LEUCINE-RICH REPEAT-CONTAINING PROTEIN 9"/>
    <property type="match status" value="1"/>
</dbReference>
<reference evidence="3 4" key="1">
    <citation type="submission" date="2016-11" db="EMBL/GenBank/DDBJ databases">
        <authorList>
            <person name="Jaros S."/>
            <person name="Januszkiewicz K."/>
            <person name="Wedrychowicz H."/>
        </authorList>
    </citation>
    <scope>NUCLEOTIDE SEQUENCE [LARGE SCALE GENOMIC DNA]</scope>
    <source>
        <strain evidence="3 4">DSM 3090</strain>
    </source>
</reference>
<dbReference type="EMBL" id="FRAD01000020">
    <property type="protein sequence ID" value="SHK26471.1"/>
    <property type="molecule type" value="Genomic_DNA"/>
</dbReference>
<protein>
    <submittedName>
        <fullName evidence="3">Leucine rich repeat-containing protein</fullName>
    </submittedName>
</protein>
<evidence type="ECO:0000313" key="4">
    <source>
        <dbReference type="Proteomes" id="UP000183952"/>
    </source>
</evidence>
<name>A0A1M6R1U2_9CLOT</name>
<dbReference type="PROSITE" id="PS51450">
    <property type="entry name" value="LRR"/>
    <property type="match status" value="2"/>
</dbReference>
<dbReference type="InterPro" id="IPR032675">
    <property type="entry name" value="LRR_dom_sf"/>
</dbReference>